<gene>
    <name evidence="2" type="ORF">UFOVP1133_27</name>
    <name evidence="3" type="ORF">UFOVP1249_31</name>
    <name evidence="4" type="ORF">UFOVP1494_3</name>
    <name evidence="5" type="ORF">UFOVP1583_31</name>
    <name evidence="1" type="ORF">UFOVP968_1</name>
</gene>
<name>A0A6J5SNW6_9CAUD</name>
<reference evidence="4" key="1">
    <citation type="submission" date="2020-05" db="EMBL/GenBank/DDBJ databases">
        <authorList>
            <person name="Chiriac C."/>
            <person name="Salcher M."/>
            <person name="Ghai R."/>
            <person name="Kavagutti S V."/>
        </authorList>
    </citation>
    <scope>NUCLEOTIDE SEQUENCE</scope>
</reference>
<protein>
    <submittedName>
        <fullName evidence="4">Uncharacterized protein</fullName>
    </submittedName>
</protein>
<evidence type="ECO:0000313" key="4">
    <source>
        <dbReference type="EMBL" id="CAB4216949.1"/>
    </source>
</evidence>
<evidence type="ECO:0000313" key="5">
    <source>
        <dbReference type="EMBL" id="CAB5231166.1"/>
    </source>
</evidence>
<dbReference type="EMBL" id="LR797092">
    <property type="protein sequence ID" value="CAB4186178.1"/>
    <property type="molecule type" value="Genomic_DNA"/>
</dbReference>
<evidence type="ECO:0000313" key="2">
    <source>
        <dbReference type="EMBL" id="CAB4186178.1"/>
    </source>
</evidence>
<proteinExistence type="predicted"/>
<dbReference type="EMBL" id="LR798427">
    <property type="protein sequence ID" value="CAB5231166.1"/>
    <property type="molecule type" value="Genomic_DNA"/>
</dbReference>
<dbReference type="EMBL" id="LR796909">
    <property type="protein sequence ID" value="CAB4173667.1"/>
    <property type="molecule type" value="Genomic_DNA"/>
</dbReference>
<dbReference type="EMBL" id="LR797186">
    <property type="protein sequence ID" value="CAB4192517.1"/>
    <property type="molecule type" value="Genomic_DNA"/>
</dbReference>
<dbReference type="EMBL" id="LR797457">
    <property type="protein sequence ID" value="CAB4216949.1"/>
    <property type="molecule type" value="Genomic_DNA"/>
</dbReference>
<sequence>MKERILILFERHQSMTDEQLIVHYNRATHHEGWAVATESGIRSRRKELVDEGKVLDSMTTALTVSNRSTIIWVLGWGF</sequence>
<evidence type="ECO:0000313" key="1">
    <source>
        <dbReference type="EMBL" id="CAB4173667.1"/>
    </source>
</evidence>
<accession>A0A6J5SNW6</accession>
<evidence type="ECO:0000313" key="3">
    <source>
        <dbReference type="EMBL" id="CAB4192517.1"/>
    </source>
</evidence>
<organism evidence="4">
    <name type="scientific">uncultured Caudovirales phage</name>
    <dbReference type="NCBI Taxonomy" id="2100421"/>
    <lineage>
        <taxon>Viruses</taxon>
        <taxon>Duplodnaviria</taxon>
        <taxon>Heunggongvirae</taxon>
        <taxon>Uroviricota</taxon>
        <taxon>Caudoviricetes</taxon>
        <taxon>Peduoviridae</taxon>
        <taxon>Maltschvirus</taxon>
        <taxon>Maltschvirus maltsch</taxon>
    </lineage>
</organism>